<evidence type="ECO:0000256" key="3">
    <source>
        <dbReference type="ARBA" id="ARBA00023004"/>
    </source>
</evidence>
<protein>
    <submittedName>
        <fullName evidence="6">TauD/TfdA family dioxygenase</fullName>
    </submittedName>
</protein>
<name>A0AA90HCL1_9ACTN</name>
<dbReference type="RefSeq" id="WP_271316396.1">
    <property type="nucleotide sequence ID" value="NZ_JABXJJ020000054.1"/>
</dbReference>
<dbReference type="InterPro" id="IPR042098">
    <property type="entry name" value="TauD-like_sf"/>
</dbReference>
<dbReference type="SUPFAM" id="SSF51197">
    <property type="entry name" value="Clavaminate synthase-like"/>
    <property type="match status" value="1"/>
</dbReference>
<dbReference type="EMBL" id="JABXJJ020000054">
    <property type="protein sequence ID" value="MDI5973877.1"/>
    <property type="molecule type" value="Genomic_DNA"/>
</dbReference>
<evidence type="ECO:0000313" key="6">
    <source>
        <dbReference type="EMBL" id="MDI5973877.1"/>
    </source>
</evidence>
<dbReference type="AlphaFoldDB" id="A0AA90HCL1"/>
<evidence type="ECO:0000256" key="2">
    <source>
        <dbReference type="ARBA" id="ARBA00023002"/>
    </source>
</evidence>
<keyword evidence="3" id="KW-0408">Iron</keyword>
<evidence type="ECO:0000256" key="1">
    <source>
        <dbReference type="ARBA" id="ARBA00001954"/>
    </source>
</evidence>
<sequence>MRLEDRFGNPLSGDDILPALDAQGIIHISAAERTTIAKRLSSLWRTYPHPHAGDDGWTDIRADGVASKGSNAKAFTTSALPPHTDRSLVRHPPALLCFLLVADAASGGEITLVDTKTIYQRFSSAELSEIYRSLWLNDSSGNAKQPLLSLHRGLLITRYRNDHIASPKAASQSAAALLGELERARSLAVPKRLRPGDGYLIHNYRILHGRTEFFGARRGVRFLGSVDEGSPYAFLNSGFRIHQVGR</sequence>
<feature type="domain" description="TauD/TfdA-like" evidence="5">
    <location>
        <begin position="27"/>
        <end position="218"/>
    </location>
</feature>
<reference evidence="6" key="1">
    <citation type="submission" date="2023-05" db="EMBL/GenBank/DDBJ databases">
        <title>Streptantibioticus silvisoli sp. nov., acidotolerant actinomycetes 1 from pine litter.</title>
        <authorList>
            <person name="Swiecimska M."/>
            <person name="Golinska P."/>
            <person name="Sangal V."/>
            <person name="Wachnowicz B."/>
            <person name="Goodfellow M."/>
        </authorList>
    </citation>
    <scope>NUCLEOTIDE SEQUENCE</scope>
    <source>
        <strain evidence="6">SL13</strain>
    </source>
</reference>
<comment type="cofactor">
    <cofactor evidence="1">
        <name>Fe(2+)</name>
        <dbReference type="ChEBI" id="CHEBI:29033"/>
    </cofactor>
</comment>
<evidence type="ECO:0000259" key="5">
    <source>
        <dbReference type="Pfam" id="PF02668"/>
    </source>
</evidence>
<dbReference type="InterPro" id="IPR003819">
    <property type="entry name" value="TauD/TfdA-like"/>
</dbReference>
<proteinExistence type="predicted"/>
<organism evidence="6">
    <name type="scientific">Streptantibioticus silvisoli</name>
    <dbReference type="NCBI Taxonomy" id="2705255"/>
    <lineage>
        <taxon>Bacteria</taxon>
        <taxon>Bacillati</taxon>
        <taxon>Actinomycetota</taxon>
        <taxon>Actinomycetes</taxon>
        <taxon>Kitasatosporales</taxon>
        <taxon>Streptomycetaceae</taxon>
        <taxon>Streptantibioticus</taxon>
    </lineage>
</organism>
<comment type="caution">
    <text evidence="6">The sequence shown here is derived from an EMBL/GenBank/DDBJ whole genome shotgun (WGS) entry which is preliminary data.</text>
</comment>
<keyword evidence="2" id="KW-0560">Oxidoreductase</keyword>
<keyword evidence="6" id="KW-0223">Dioxygenase</keyword>
<keyword evidence="4" id="KW-0045">Antibiotic biosynthesis</keyword>
<dbReference type="Gene3D" id="3.60.130.10">
    <property type="entry name" value="Clavaminate synthase-like"/>
    <property type="match status" value="1"/>
</dbReference>
<gene>
    <name evidence="6" type="ORF">POF50_031815</name>
</gene>
<dbReference type="PANTHER" id="PTHR10696:SF56">
    <property type="entry name" value="TAUD_TFDA-LIKE DOMAIN-CONTAINING PROTEIN"/>
    <property type="match status" value="1"/>
</dbReference>
<dbReference type="PANTHER" id="PTHR10696">
    <property type="entry name" value="GAMMA-BUTYROBETAINE HYDROXYLASE-RELATED"/>
    <property type="match status" value="1"/>
</dbReference>
<evidence type="ECO:0000256" key="4">
    <source>
        <dbReference type="ARBA" id="ARBA00023194"/>
    </source>
</evidence>
<dbReference type="GO" id="GO:0017000">
    <property type="term" value="P:antibiotic biosynthetic process"/>
    <property type="evidence" value="ECO:0007669"/>
    <property type="project" value="UniProtKB-KW"/>
</dbReference>
<dbReference type="Pfam" id="PF02668">
    <property type="entry name" value="TauD"/>
    <property type="match status" value="1"/>
</dbReference>
<dbReference type="InterPro" id="IPR050411">
    <property type="entry name" value="AlphaKG_dependent_hydroxylases"/>
</dbReference>
<accession>A0AA90HCL1</accession>
<dbReference type="GO" id="GO:0051213">
    <property type="term" value="F:dioxygenase activity"/>
    <property type="evidence" value="ECO:0007669"/>
    <property type="project" value="UniProtKB-KW"/>
</dbReference>